<dbReference type="AlphaFoldDB" id="A0A3B0YT85"/>
<dbReference type="GO" id="GO:0009425">
    <property type="term" value="C:bacterial-type flagellum basal body"/>
    <property type="evidence" value="ECO:0007669"/>
    <property type="project" value="UniProtKB-SubCell"/>
</dbReference>
<sequence length="106" mass="11462">MSDINIQNVLTQMKVMASRAHGMETSPATEAGQADFSSLLKKSIEAVNATQKEAGALSTSFVAGDKNVDLAKVMVALQKANVSFQAMTQVRNKLVDAYREVMRMPV</sequence>
<evidence type="ECO:0000256" key="1">
    <source>
        <dbReference type="ARBA" id="ARBA00004117"/>
    </source>
</evidence>
<dbReference type="PANTHER" id="PTHR34653">
    <property type="match status" value="1"/>
</dbReference>
<dbReference type="InterPro" id="IPR001624">
    <property type="entry name" value="FliE"/>
</dbReference>
<dbReference type="EMBL" id="UOFL01000034">
    <property type="protein sequence ID" value="VAW72084.1"/>
    <property type="molecule type" value="Genomic_DNA"/>
</dbReference>
<keyword evidence="3" id="KW-0282">Flagellum</keyword>
<accession>A0A3B0YT85</accession>
<dbReference type="Pfam" id="PF02049">
    <property type="entry name" value="FliE"/>
    <property type="match status" value="1"/>
</dbReference>
<dbReference type="PRINTS" id="PR01006">
    <property type="entry name" value="FLGHOOKFLIE"/>
</dbReference>
<dbReference type="GO" id="GO:0071973">
    <property type="term" value="P:bacterial-type flagellum-dependent cell motility"/>
    <property type="evidence" value="ECO:0007669"/>
    <property type="project" value="InterPro"/>
</dbReference>
<dbReference type="GO" id="GO:0005198">
    <property type="term" value="F:structural molecule activity"/>
    <property type="evidence" value="ECO:0007669"/>
    <property type="project" value="InterPro"/>
</dbReference>
<dbReference type="HAMAP" id="MF_00724">
    <property type="entry name" value="FliE"/>
    <property type="match status" value="1"/>
</dbReference>
<evidence type="ECO:0000313" key="3">
    <source>
        <dbReference type="EMBL" id="VAW72084.1"/>
    </source>
</evidence>
<organism evidence="3">
    <name type="scientific">hydrothermal vent metagenome</name>
    <dbReference type="NCBI Taxonomy" id="652676"/>
    <lineage>
        <taxon>unclassified sequences</taxon>
        <taxon>metagenomes</taxon>
        <taxon>ecological metagenomes</taxon>
    </lineage>
</organism>
<protein>
    <submittedName>
        <fullName evidence="3">Flagellar hook-basal body complex protein FliE</fullName>
    </submittedName>
</protein>
<dbReference type="PANTHER" id="PTHR34653:SF1">
    <property type="entry name" value="FLAGELLAR HOOK-BASAL BODY COMPLEX PROTEIN FLIE"/>
    <property type="match status" value="1"/>
</dbReference>
<comment type="subcellular location">
    <subcellularLocation>
        <location evidence="1">Bacterial flagellum basal body</location>
    </subcellularLocation>
</comment>
<dbReference type="NCBIfam" id="TIGR00205">
    <property type="entry name" value="fliE"/>
    <property type="match status" value="1"/>
</dbReference>
<keyword evidence="3" id="KW-0966">Cell projection</keyword>
<name>A0A3B0YT85_9ZZZZ</name>
<evidence type="ECO:0000256" key="2">
    <source>
        <dbReference type="ARBA" id="ARBA00023143"/>
    </source>
</evidence>
<gene>
    <name evidence="3" type="ORF">MNBD_GAMMA12-3045</name>
</gene>
<proteinExistence type="inferred from homology"/>
<keyword evidence="2" id="KW-0975">Bacterial flagellum</keyword>
<reference evidence="3" key="1">
    <citation type="submission" date="2018-06" db="EMBL/GenBank/DDBJ databases">
        <authorList>
            <person name="Zhirakovskaya E."/>
        </authorList>
    </citation>
    <scope>NUCLEOTIDE SEQUENCE</scope>
</reference>
<dbReference type="GO" id="GO:0003774">
    <property type="term" value="F:cytoskeletal motor activity"/>
    <property type="evidence" value="ECO:0007669"/>
    <property type="project" value="InterPro"/>
</dbReference>
<keyword evidence="3" id="KW-0969">Cilium</keyword>